<keyword evidence="4" id="KW-0238">DNA-binding</keyword>
<evidence type="ECO:0000313" key="9">
    <source>
        <dbReference type="Proteomes" id="UP001419910"/>
    </source>
</evidence>
<dbReference type="Pfam" id="PF04542">
    <property type="entry name" value="Sigma70_r2"/>
    <property type="match status" value="1"/>
</dbReference>
<dbReference type="PANTHER" id="PTHR43133:SF8">
    <property type="entry name" value="RNA POLYMERASE SIGMA FACTOR HI_1459-RELATED"/>
    <property type="match status" value="1"/>
</dbReference>
<dbReference type="InterPro" id="IPR013325">
    <property type="entry name" value="RNA_pol_sigma_r2"/>
</dbReference>
<keyword evidence="9" id="KW-1185">Reference proteome</keyword>
<dbReference type="InterPro" id="IPR013324">
    <property type="entry name" value="RNA_pol_sigma_r3/r4-like"/>
</dbReference>
<dbReference type="InterPro" id="IPR039425">
    <property type="entry name" value="RNA_pol_sigma-70-like"/>
</dbReference>
<protein>
    <submittedName>
        <fullName evidence="8">Sigma-70 family RNA polymerase sigma factor</fullName>
    </submittedName>
</protein>
<dbReference type="SUPFAM" id="SSF88659">
    <property type="entry name" value="Sigma3 and sigma4 domains of RNA polymerase sigma factors"/>
    <property type="match status" value="1"/>
</dbReference>
<gene>
    <name evidence="8" type="ORF">ABC974_14785</name>
</gene>
<dbReference type="InterPro" id="IPR036388">
    <property type="entry name" value="WH-like_DNA-bd_sf"/>
</dbReference>
<accession>A0ABU9Y524</accession>
<evidence type="ECO:0000256" key="2">
    <source>
        <dbReference type="ARBA" id="ARBA00023015"/>
    </source>
</evidence>
<comment type="caution">
    <text evidence="8">The sequence shown here is derived from an EMBL/GenBank/DDBJ whole genome shotgun (WGS) entry which is preliminary data.</text>
</comment>
<evidence type="ECO:0000259" key="6">
    <source>
        <dbReference type="Pfam" id="PF04542"/>
    </source>
</evidence>
<dbReference type="EMBL" id="JBDIME010000013">
    <property type="protein sequence ID" value="MEN2790904.1"/>
    <property type="molecule type" value="Genomic_DNA"/>
</dbReference>
<dbReference type="Pfam" id="PF08281">
    <property type="entry name" value="Sigma70_r4_2"/>
    <property type="match status" value="1"/>
</dbReference>
<dbReference type="Proteomes" id="UP001419910">
    <property type="component" value="Unassembled WGS sequence"/>
</dbReference>
<dbReference type="PANTHER" id="PTHR43133">
    <property type="entry name" value="RNA POLYMERASE ECF-TYPE SIGMA FACTO"/>
    <property type="match status" value="1"/>
</dbReference>
<proteinExistence type="inferred from homology"/>
<keyword evidence="5" id="KW-0804">Transcription</keyword>
<dbReference type="CDD" id="cd06171">
    <property type="entry name" value="Sigma70_r4"/>
    <property type="match status" value="1"/>
</dbReference>
<evidence type="ECO:0000256" key="5">
    <source>
        <dbReference type="ARBA" id="ARBA00023163"/>
    </source>
</evidence>
<dbReference type="InterPro" id="IPR013249">
    <property type="entry name" value="RNA_pol_sigma70_r4_t2"/>
</dbReference>
<keyword evidence="3" id="KW-0731">Sigma factor</keyword>
<name>A0ABU9Y524_9SPHN</name>
<reference evidence="8 9" key="1">
    <citation type="submission" date="2024-05" db="EMBL/GenBank/DDBJ databases">
        <authorList>
            <person name="Liu Q."/>
            <person name="Xin Y.-H."/>
        </authorList>
    </citation>
    <scope>NUCLEOTIDE SEQUENCE [LARGE SCALE GENOMIC DNA]</scope>
    <source>
        <strain evidence="8 9">CGMCC 1.10181</strain>
    </source>
</reference>
<organism evidence="8 9">
    <name type="scientific">Sphingomonas oligophenolica</name>
    <dbReference type="NCBI Taxonomy" id="301154"/>
    <lineage>
        <taxon>Bacteria</taxon>
        <taxon>Pseudomonadati</taxon>
        <taxon>Pseudomonadota</taxon>
        <taxon>Alphaproteobacteria</taxon>
        <taxon>Sphingomonadales</taxon>
        <taxon>Sphingomonadaceae</taxon>
        <taxon>Sphingomonas</taxon>
    </lineage>
</organism>
<keyword evidence="2" id="KW-0805">Transcription regulation</keyword>
<feature type="domain" description="RNA polymerase sigma-70 region 2" evidence="6">
    <location>
        <begin position="25"/>
        <end position="91"/>
    </location>
</feature>
<sequence>MSEGENDSTLARRSREGDRRAFGLLMRRHGSALAQTARSFGLPETDVDDAVQESFVAAWRALGDYDTARPFRAWLFRIAINKIRDLQRHRRVRRFLFGAIGLDDADPHHLSDGMPDPERHAMARGDLARTTALLRKLDGDLREAIVLTAIVGLTQAEAAIALGITDKAVEGRVGRARRKLSLLLEQ</sequence>
<feature type="domain" description="RNA polymerase sigma factor 70 region 4 type 2" evidence="7">
    <location>
        <begin position="131"/>
        <end position="180"/>
    </location>
</feature>
<evidence type="ECO:0000256" key="4">
    <source>
        <dbReference type="ARBA" id="ARBA00023125"/>
    </source>
</evidence>
<dbReference type="RefSeq" id="WP_343892814.1">
    <property type="nucleotide sequence ID" value="NZ_BAAAEH010000065.1"/>
</dbReference>
<dbReference type="NCBIfam" id="TIGR02937">
    <property type="entry name" value="sigma70-ECF"/>
    <property type="match status" value="1"/>
</dbReference>
<dbReference type="SUPFAM" id="SSF88946">
    <property type="entry name" value="Sigma2 domain of RNA polymerase sigma factors"/>
    <property type="match status" value="1"/>
</dbReference>
<evidence type="ECO:0000256" key="3">
    <source>
        <dbReference type="ARBA" id="ARBA00023082"/>
    </source>
</evidence>
<dbReference type="InterPro" id="IPR014284">
    <property type="entry name" value="RNA_pol_sigma-70_dom"/>
</dbReference>
<dbReference type="Gene3D" id="1.10.10.10">
    <property type="entry name" value="Winged helix-like DNA-binding domain superfamily/Winged helix DNA-binding domain"/>
    <property type="match status" value="1"/>
</dbReference>
<evidence type="ECO:0000313" key="8">
    <source>
        <dbReference type="EMBL" id="MEN2790904.1"/>
    </source>
</evidence>
<dbReference type="InterPro" id="IPR007627">
    <property type="entry name" value="RNA_pol_sigma70_r2"/>
</dbReference>
<comment type="similarity">
    <text evidence="1">Belongs to the sigma-70 factor family. ECF subfamily.</text>
</comment>
<evidence type="ECO:0000259" key="7">
    <source>
        <dbReference type="Pfam" id="PF08281"/>
    </source>
</evidence>
<dbReference type="Gene3D" id="1.10.1740.10">
    <property type="match status" value="1"/>
</dbReference>
<evidence type="ECO:0000256" key="1">
    <source>
        <dbReference type="ARBA" id="ARBA00010641"/>
    </source>
</evidence>